<dbReference type="InterPro" id="IPR051458">
    <property type="entry name" value="Cyt/Met_Dipeptidase"/>
</dbReference>
<dbReference type="NCBIfam" id="NF006579">
    <property type="entry name" value="PRK09104.1"/>
    <property type="match status" value="1"/>
</dbReference>
<evidence type="ECO:0000256" key="3">
    <source>
        <dbReference type="ARBA" id="ARBA00022801"/>
    </source>
</evidence>
<dbReference type="InterPro" id="IPR011650">
    <property type="entry name" value="Peptidase_M20_dimer"/>
</dbReference>
<feature type="domain" description="Peptidase M20 dimerisation" evidence="5">
    <location>
        <begin position="202"/>
        <end position="362"/>
    </location>
</feature>
<evidence type="ECO:0000313" key="7">
    <source>
        <dbReference type="Proteomes" id="UP001431010"/>
    </source>
</evidence>
<evidence type="ECO:0000313" key="6">
    <source>
        <dbReference type="EMBL" id="UFZ04118.1"/>
    </source>
</evidence>
<reference evidence="6" key="1">
    <citation type="journal article" date="2024" name="Antonie Van Leeuwenhoek">
        <title>Bradyrhizobium ontarionense sp. nov., a novel bacterial symbiont isolated from Aeschynomene indica (Indian jointvetch), harbours photosynthesis, nitrogen fixation and nitrous oxide (N2O) reductase genes.</title>
        <authorList>
            <person name="Bromfield E.S.P."/>
            <person name="Cloutier S."/>
        </authorList>
    </citation>
    <scope>NUCLEOTIDE SEQUENCE</scope>
    <source>
        <strain evidence="6">A19</strain>
    </source>
</reference>
<proteinExistence type="predicted"/>
<dbReference type="EMBL" id="CP088156">
    <property type="protein sequence ID" value="UFZ04118.1"/>
    <property type="molecule type" value="Genomic_DNA"/>
</dbReference>
<dbReference type="InterPro" id="IPR002933">
    <property type="entry name" value="Peptidase_M20"/>
</dbReference>
<sequence length="479" mass="51635">MTDARHLPSPSAGLDAVFRHIDAEKERFLGRVMDYVRHPSISAHNVGIAEVAALLVTMLREIGLEAETVPTAGHPMVLGRWQKKPGAPTVLLYGHYDVQPPDPLELWLSPPFEPTIRDGRIYARGIGDNKGQHFAQLMAIESHLKVHGELPCNVIFLLEGEEEIGSPRIAAFVAEHREKLKADFVVTADGPMHPSGRPTMTYGVRGMCSFELRARHASRDVHSGNLGGIVPNPIWTLVHLLGTMKNAAGEITIHGLHDAIVPPSELDVAAVKRLPLDLDGAKASLGLSRLDAPAERGYYERLMFHPTLTINGLHGGYGGPGSKTVLPCEAFVKCDIRLVEAMTPDDVLAKVEAHVKTHAPEVEFIPRGGMLPSRVPLDTPYGVIVRDAIALAQGVMPLEFPCTGGSLPDYVFTKILGLPAFVVPYANADEANHAPNENMTIDCFYNGIRTGAALLDRVGSSREGEGAAPARSSGKPAAD</sequence>
<keyword evidence="1" id="KW-0645">Protease</keyword>
<evidence type="ECO:0000259" key="5">
    <source>
        <dbReference type="Pfam" id="PF07687"/>
    </source>
</evidence>
<feature type="region of interest" description="Disordered" evidence="4">
    <location>
        <begin position="459"/>
        <end position="479"/>
    </location>
</feature>
<dbReference type="Pfam" id="PF01546">
    <property type="entry name" value="Peptidase_M20"/>
    <property type="match status" value="1"/>
</dbReference>
<dbReference type="Proteomes" id="UP001431010">
    <property type="component" value="Chromosome"/>
</dbReference>
<keyword evidence="7" id="KW-1185">Reference proteome</keyword>
<dbReference type="PANTHER" id="PTHR43270:SF8">
    <property type="entry name" value="DI- AND TRIPEPTIDASE DUG2-RELATED"/>
    <property type="match status" value="1"/>
</dbReference>
<evidence type="ECO:0000256" key="2">
    <source>
        <dbReference type="ARBA" id="ARBA00022723"/>
    </source>
</evidence>
<dbReference type="SUPFAM" id="SSF53187">
    <property type="entry name" value="Zn-dependent exopeptidases"/>
    <property type="match status" value="1"/>
</dbReference>
<dbReference type="PANTHER" id="PTHR43270">
    <property type="entry name" value="BETA-ALA-HIS DIPEPTIDASE"/>
    <property type="match status" value="1"/>
</dbReference>
<dbReference type="Gene3D" id="3.40.630.10">
    <property type="entry name" value="Zn peptidases"/>
    <property type="match status" value="1"/>
</dbReference>
<dbReference type="RefSeq" id="WP_231320130.1">
    <property type="nucleotide sequence ID" value="NZ_CP088156.1"/>
</dbReference>
<name>A0ABY3RAN4_9BRAD</name>
<keyword evidence="3" id="KW-0378">Hydrolase</keyword>
<dbReference type="Pfam" id="PF07687">
    <property type="entry name" value="M20_dimer"/>
    <property type="match status" value="1"/>
</dbReference>
<gene>
    <name evidence="6" type="ORF">LQG66_33825</name>
</gene>
<organism evidence="6 7">
    <name type="scientific">Bradyrhizobium ontarionense</name>
    <dbReference type="NCBI Taxonomy" id="2898149"/>
    <lineage>
        <taxon>Bacteria</taxon>
        <taxon>Pseudomonadati</taxon>
        <taxon>Pseudomonadota</taxon>
        <taxon>Alphaproteobacteria</taxon>
        <taxon>Hyphomicrobiales</taxon>
        <taxon>Nitrobacteraceae</taxon>
        <taxon>Bradyrhizobium</taxon>
    </lineage>
</organism>
<protein>
    <submittedName>
        <fullName evidence="6">M20/M25/M40 family metallo-hydrolase</fullName>
    </submittedName>
</protein>
<keyword evidence="2" id="KW-0479">Metal-binding</keyword>
<dbReference type="Gene3D" id="3.30.70.360">
    <property type="match status" value="1"/>
</dbReference>
<evidence type="ECO:0000256" key="4">
    <source>
        <dbReference type="SAM" id="MobiDB-lite"/>
    </source>
</evidence>
<evidence type="ECO:0000256" key="1">
    <source>
        <dbReference type="ARBA" id="ARBA00022670"/>
    </source>
</evidence>
<accession>A0ABY3RAN4</accession>